<accession>A0ABR9VYI0</accession>
<dbReference type="Gene3D" id="3.30.2310.20">
    <property type="entry name" value="RelE-like"/>
    <property type="match status" value="1"/>
</dbReference>
<protein>
    <submittedName>
        <fullName evidence="2">Type II toxin-antitoxin system RelE/ParE family toxin</fullName>
    </submittedName>
</protein>
<evidence type="ECO:0000256" key="1">
    <source>
        <dbReference type="ARBA" id="ARBA00022649"/>
    </source>
</evidence>
<proteinExistence type="predicted"/>
<sequence length="86" mass="10219">MTYTLQIPKTVQKQLQKISEPFHGQIIENLQQLKNDPRFGNAIKMKGSEGYRLRVGNYRILYDINDTEETITLRRIAHRREVYRSP</sequence>
<organism evidence="2 3">
    <name type="scientific">Synechocystis salina LEGE 00031</name>
    <dbReference type="NCBI Taxonomy" id="1828736"/>
    <lineage>
        <taxon>Bacteria</taxon>
        <taxon>Bacillati</taxon>
        <taxon>Cyanobacteriota</taxon>
        <taxon>Cyanophyceae</taxon>
        <taxon>Synechococcales</taxon>
        <taxon>Merismopediaceae</taxon>
        <taxon>Synechocystis</taxon>
    </lineage>
</organism>
<keyword evidence="3" id="KW-1185">Reference proteome</keyword>
<dbReference type="PANTHER" id="PTHR38813:SF1">
    <property type="entry name" value="TOXIN RELE1-RELATED"/>
    <property type="match status" value="1"/>
</dbReference>
<dbReference type="InterPro" id="IPR052747">
    <property type="entry name" value="TA_system_RelE_toxin"/>
</dbReference>
<evidence type="ECO:0000313" key="3">
    <source>
        <dbReference type="Proteomes" id="UP000658720"/>
    </source>
</evidence>
<dbReference type="Pfam" id="PF05016">
    <property type="entry name" value="ParE_toxin"/>
    <property type="match status" value="1"/>
</dbReference>
<keyword evidence="1" id="KW-1277">Toxin-antitoxin system</keyword>
<dbReference type="SUPFAM" id="SSF143011">
    <property type="entry name" value="RelE-like"/>
    <property type="match status" value="1"/>
</dbReference>
<name>A0ABR9VYI0_9SYNC</name>
<evidence type="ECO:0000313" key="2">
    <source>
        <dbReference type="EMBL" id="MBE9255291.1"/>
    </source>
</evidence>
<dbReference type="InterPro" id="IPR035093">
    <property type="entry name" value="RelE/ParE_toxin_dom_sf"/>
</dbReference>
<comment type="caution">
    <text evidence="2">The sequence shown here is derived from an EMBL/GenBank/DDBJ whole genome shotgun (WGS) entry which is preliminary data.</text>
</comment>
<reference evidence="2 3" key="1">
    <citation type="submission" date="2020-10" db="EMBL/GenBank/DDBJ databases">
        <authorList>
            <person name="Castelo-Branco R."/>
            <person name="Eusebio N."/>
            <person name="Adriana R."/>
            <person name="Vieira A."/>
            <person name="Brugerolle De Fraissinette N."/>
            <person name="Rezende De Castro R."/>
            <person name="Schneider M.P."/>
            <person name="Vasconcelos V."/>
            <person name="Leao P.N."/>
        </authorList>
    </citation>
    <scope>NUCLEOTIDE SEQUENCE [LARGE SCALE GENOMIC DNA]</scope>
    <source>
        <strain evidence="2 3">LEGE 00031</strain>
    </source>
</reference>
<dbReference type="EMBL" id="JADEVV010000057">
    <property type="protein sequence ID" value="MBE9255291.1"/>
    <property type="molecule type" value="Genomic_DNA"/>
</dbReference>
<gene>
    <name evidence="2" type="ORF">IQ217_15900</name>
</gene>
<dbReference type="PANTHER" id="PTHR38813">
    <property type="match status" value="1"/>
</dbReference>
<dbReference type="Proteomes" id="UP000658720">
    <property type="component" value="Unassembled WGS sequence"/>
</dbReference>
<dbReference type="InterPro" id="IPR007712">
    <property type="entry name" value="RelE/ParE_toxin"/>
</dbReference>
<dbReference type="RefSeq" id="WP_194020699.1">
    <property type="nucleotide sequence ID" value="NZ_JADEVV010000057.1"/>
</dbReference>